<dbReference type="EMBL" id="KZ308147">
    <property type="protein sequence ID" value="KAG8222914.1"/>
    <property type="molecule type" value="Genomic_DNA"/>
</dbReference>
<reference evidence="2" key="1">
    <citation type="submission" date="2013-04" db="EMBL/GenBank/DDBJ databases">
        <authorList>
            <person name="Qu J."/>
            <person name="Murali S.C."/>
            <person name="Bandaranaike D."/>
            <person name="Bellair M."/>
            <person name="Blankenburg K."/>
            <person name="Chao H."/>
            <person name="Dinh H."/>
            <person name="Doddapaneni H."/>
            <person name="Downs B."/>
            <person name="Dugan-Rocha S."/>
            <person name="Elkadiri S."/>
            <person name="Gnanaolivu R.D."/>
            <person name="Hernandez B."/>
            <person name="Javaid M."/>
            <person name="Jayaseelan J.C."/>
            <person name="Lee S."/>
            <person name="Li M."/>
            <person name="Ming W."/>
            <person name="Munidasa M."/>
            <person name="Muniz J."/>
            <person name="Nguyen L."/>
            <person name="Ongeri F."/>
            <person name="Osuji N."/>
            <person name="Pu L.-L."/>
            <person name="Puazo M."/>
            <person name="Qu C."/>
            <person name="Quiroz J."/>
            <person name="Raj R."/>
            <person name="Weissenberger G."/>
            <person name="Xin Y."/>
            <person name="Zou X."/>
            <person name="Han Y."/>
            <person name="Richards S."/>
            <person name="Worley K."/>
            <person name="Muzny D."/>
            <person name="Gibbs R."/>
        </authorList>
    </citation>
    <scope>NUCLEOTIDE SEQUENCE</scope>
    <source>
        <strain evidence="2">Sampled in the wild</strain>
    </source>
</reference>
<dbReference type="SMART" id="SM00494">
    <property type="entry name" value="ChtBD2"/>
    <property type="match status" value="1"/>
</dbReference>
<dbReference type="PROSITE" id="PS50940">
    <property type="entry name" value="CHIT_BIND_II"/>
    <property type="match status" value="1"/>
</dbReference>
<feature type="domain" description="Chitin-binding type-2" evidence="1">
    <location>
        <begin position="50"/>
        <end position="108"/>
    </location>
</feature>
<evidence type="ECO:0000313" key="2">
    <source>
        <dbReference type="EMBL" id="KAG8222914.1"/>
    </source>
</evidence>
<comment type="caution">
    <text evidence="2">The sequence shown here is derived from an EMBL/GenBank/DDBJ whole genome shotgun (WGS) entry which is preliminary data.</text>
</comment>
<reference evidence="2" key="2">
    <citation type="submission" date="2017-10" db="EMBL/GenBank/DDBJ databases">
        <title>Ladona fulva Genome sequencing and assembly.</title>
        <authorList>
            <person name="Murali S."/>
            <person name="Richards S."/>
            <person name="Bandaranaike D."/>
            <person name="Bellair M."/>
            <person name="Blankenburg K."/>
            <person name="Chao H."/>
            <person name="Dinh H."/>
            <person name="Doddapaneni H."/>
            <person name="Dugan-Rocha S."/>
            <person name="Elkadiri S."/>
            <person name="Gnanaolivu R."/>
            <person name="Hernandez B."/>
            <person name="Skinner E."/>
            <person name="Javaid M."/>
            <person name="Lee S."/>
            <person name="Li M."/>
            <person name="Ming W."/>
            <person name="Munidasa M."/>
            <person name="Muniz J."/>
            <person name="Nguyen L."/>
            <person name="Hughes D."/>
            <person name="Osuji N."/>
            <person name="Pu L.-L."/>
            <person name="Puazo M."/>
            <person name="Qu C."/>
            <person name="Quiroz J."/>
            <person name="Raj R."/>
            <person name="Weissenberger G."/>
            <person name="Xin Y."/>
            <person name="Zou X."/>
            <person name="Han Y."/>
            <person name="Worley K."/>
            <person name="Muzny D."/>
            <person name="Gibbs R."/>
        </authorList>
    </citation>
    <scope>NUCLEOTIDE SEQUENCE</scope>
    <source>
        <strain evidence="2">Sampled in the wild</strain>
    </source>
</reference>
<organism evidence="2 3">
    <name type="scientific">Ladona fulva</name>
    <name type="common">Scarce chaser dragonfly</name>
    <name type="synonym">Libellula fulva</name>
    <dbReference type="NCBI Taxonomy" id="123851"/>
    <lineage>
        <taxon>Eukaryota</taxon>
        <taxon>Metazoa</taxon>
        <taxon>Ecdysozoa</taxon>
        <taxon>Arthropoda</taxon>
        <taxon>Hexapoda</taxon>
        <taxon>Insecta</taxon>
        <taxon>Pterygota</taxon>
        <taxon>Palaeoptera</taxon>
        <taxon>Odonata</taxon>
        <taxon>Epiprocta</taxon>
        <taxon>Anisoptera</taxon>
        <taxon>Libelluloidea</taxon>
        <taxon>Libellulidae</taxon>
        <taxon>Ladona</taxon>
    </lineage>
</organism>
<keyword evidence="3" id="KW-1185">Reference proteome</keyword>
<protein>
    <recommendedName>
        <fullName evidence="1">Chitin-binding type-2 domain-containing protein</fullName>
    </recommendedName>
</protein>
<dbReference type="Proteomes" id="UP000792457">
    <property type="component" value="Unassembled WGS sequence"/>
</dbReference>
<dbReference type="GO" id="GO:0008061">
    <property type="term" value="F:chitin binding"/>
    <property type="evidence" value="ECO:0007669"/>
    <property type="project" value="InterPro"/>
</dbReference>
<dbReference type="InterPro" id="IPR052976">
    <property type="entry name" value="Scoloptoxin-like"/>
</dbReference>
<dbReference type="SUPFAM" id="SSF57625">
    <property type="entry name" value="Invertebrate chitin-binding proteins"/>
    <property type="match status" value="1"/>
</dbReference>
<dbReference type="OrthoDB" id="10052888at2759"/>
<dbReference type="InterPro" id="IPR002557">
    <property type="entry name" value="Chitin-bd_dom"/>
</dbReference>
<proteinExistence type="predicted"/>
<dbReference type="Gene3D" id="2.170.140.10">
    <property type="entry name" value="Chitin binding domain"/>
    <property type="match status" value="1"/>
</dbReference>
<evidence type="ECO:0000259" key="1">
    <source>
        <dbReference type="PROSITE" id="PS50940"/>
    </source>
</evidence>
<name>A0A8K0JVC0_LADFU</name>
<accession>A0A8K0JVC0</accession>
<gene>
    <name evidence="2" type="ORF">J437_LFUL000208</name>
</gene>
<evidence type="ECO:0000313" key="3">
    <source>
        <dbReference type="Proteomes" id="UP000792457"/>
    </source>
</evidence>
<dbReference type="Pfam" id="PF01607">
    <property type="entry name" value="CBM_14"/>
    <property type="match status" value="1"/>
</dbReference>
<dbReference type="GO" id="GO:0005576">
    <property type="term" value="C:extracellular region"/>
    <property type="evidence" value="ECO:0007669"/>
    <property type="project" value="InterPro"/>
</dbReference>
<dbReference type="PANTHER" id="PTHR22933:SF42">
    <property type="entry name" value="FI18455P1-RELATED"/>
    <property type="match status" value="1"/>
</dbReference>
<dbReference type="AlphaFoldDB" id="A0A8K0JVC0"/>
<dbReference type="InterPro" id="IPR036508">
    <property type="entry name" value="Chitin-bd_dom_sf"/>
</dbReference>
<sequence length="128" mass="14774">MRTINEYRCDHSLDFKYPELDREQNDEQEIAGAGFGTGFPTYATVPRGLQFTCNDKQPGYYADPEAQCQVWHWCLPNGAKYSFLCPNGTVFNQIHRVCDWWFNVDCPIAAQYYSVNNDLYKDKAGNPI</sequence>
<dbReference type="PANTHER" id="PTHR22933">
    <property type="entry name" value="FI18007P1-RELATED"/>
    <property type="match status" value="1"/>
</dbReference>